<accession>A0A378TKX0</accession>
<dbReference type="AlphaFoldDB" id="A0A378TKX0"/>
<dbReference type="Proteomes" id="UP000254978">
    <property type="component" value="Unassembled WGS sequence"/>
</dbReference>
<dbReference type="Pfam" id="PF22289">
    <property type="entry name" value="DmmA-like_C"/>
    <property type="match status" value="1"/>
</dbReference>
<evidence type="ECO:0000313" key="2">
    <source>
        <dbReference type="EMBL" id="STZ61389.1"/>
    </source>
</evidence>
<feature type="domain" description="Dimethylamine monooxygenase subunit DmmA-like C-terminal" evidence="1">
    <location>
        <begin position="126"/>
        <end position="169"/>
    </location>
</feature>
<reference evidence="2 3" key="1">
    <citation type="submission" date="2018-06" db="EMBL/GenBank/DDBJ databases">
        <authorList>
            <consortium name="Pathogen Informatics"/>
            <person name="Doyle S."/>
        </authorList>
    </citation>
    <scope>NUCLEOTIDE SEQUENCE [LARGE SCALE GENOMIC DNA]</scope>
    <source>
        <strain evidence="2 3">NCTC10821</strain>
    </source>
</reference>
<name>A0A378TKX0_9MYCO</name>
<dbReference type="RefSeq" id="WP_115281948.1">
    <property type="nucleotide sequence ID" value="NZ_AP022600.1"/>
</dbReference>
<dbReference type="InterPro" id="IPR048037">
    <property type="entry name" value="DmmA-like_C"/>
</dbReference>
<proteinExistence type="predicted"/>
<protein>
    <recommendedName>
        <fullName evidence="1">Dimethylamine monooxygenase subunit DmmA-like C-terminal domain-containing protein</fullName>
    </recommendedName>
</protein>
<keyword evidence="3" id="KW-1185">Reference proteome</keyword>
<organism evidence="2 3">
    <name type="scientific">Mycolicibacterium tokaiense</name>
    <dbReference type="NCBI Taxonomy" id="39695"/>
    <lineage>
        <taxon>Bacteria</taxon>
        <taxon>Bacillati</taxon>
        <taxon>Actinomycetota</taxon>
        <taxon>Actinomycetes</taxon>
        <taxon>Mycobacteriales</taxon>
        <taxon>Mycobacteriaceae</taxon>
        <taxon>Mycolicibacterium</taxon>
    </lineage>
</organism>
<dbReference type="NCBIfam" id="NF041259">
    <property type="entry name" value="mono_DmmA_fam"/>
    <property type="match status" value="1"/>
</dbReference>
<dbReference type="OrthoDB" id="3579011at2"/>
<dbReference type="EMBL" id="UGQT01000001">
    <property type="protein sequence ID" value="STZ61389.1"/>
    <property type="molecule type" value="Genomic_DNA"/>
</dbReference>
<evidence type="ECO:0000313" key="3">
    <source>
        <dbReference type="Proteomes" id="UP000254978"/>
    </source>
</evidence>
<evidence type="ECO:0000259" key="1">
    <source>
        <dbReference type="Pfam" id="PF22289"/>
    </source>
</evidence>
<gene>
    <name evidence="2" type="ORF">NCTC10821_04943</name>
</gene>
<sequence length="179" mass="18819">MKPDLDVTSVPAWAVAPQEPDADLTGRFWTVVGFGAAAESIVDRWITQIRGAHPDPSLSVHLVESGADDAAAEAVSADLGAALVGWRLLLAGPADACLRLRAHALRGGVADDEIVVASTAVGTRDVDCAHCGARTRADVGLEEVVPCVNCNRKLLVYYHVSRLRGAHLGFMVDAEEVAS</sequence>